<dbReference type="Pfam" id="PF04339">
    <property type="entry name" value="FemAB_like"/>
    <property type="match status" value="1"/>
</dbReference>
<sequence length="402" mass="46053">MSFSIRLVNSMGEVDAEIWDALFNSGSADNPFVSHAFLKLLEDSGSVGGQSGWLPRHLLVEQEGRVLAAMPLYLKYHSYGEYIFDWSWAEAYERYGLDYYPKLVSAVPFTPVSGPRIAISAQVSEKISEEISEKVSEKVREDIQSEVFHFLSQWSHEHQCSSWHLLCHTRPLSGDSISCRITPQFHWFNRDNEGNRYSSFEHFLSRFRSSRRKTLRKERLSVTQAGIECRWLCPAQMSARDWQLMWDCYRVTYLKRSGHQGYLPWEFFAGLSDACPDNTLILQASRDGEVVASALYFKDSTHLYGRYWGALEDIPGLHFELCYYQGIEYCIANGLQVFNAGAQGEHKLTRGFEPVAVHSSHWIARAEFRDAVAGFCQQEGEMTQHYLDKAKGQLPFKNDSAG</sequence>
<dbReference type="PANTHER" id="PTHR47017">
    <property type="entry name" value="ACYL-COA"/>
    <property type="match status" value="1"/>
</dbReference>
<accession>A0ABT0N724</accession>
<dbReference type="InterPro" id="IPR007434">
    <property type="entry name" value="FemAB-like"/>
</dbReference>
<dbReference type="Gene3D" id="3.40.630.30">
    <property type="match status" value="1"/>
</dbReference>
<dbReference type="SUPFAM" id="SSF55729">
    <property type="entry name" value="Acyl-CoA N-acyltransferases (Nat)"/>
    <property type="match status" value="1"/>
</dbReference>
<dbReference type="InterPro" id="IPR016181">
    <property type="entry name" value="Acyl_CoA_acyltransferase"/>
</dbReference>
<keyword evidence="2" id="KW-1185">Reference proteome</keyword>
<protein>
    <submittedName>
        <fullName evidence="1">GNAT family N-acetyltransferase</fullName>
    </submittedName>
</protein>
<comment type="caution">
    <text evidence="1">The sequence shown here is derived from an EMBL/GenBank/DDBJ whole genome shotgun (WGS) entry which is preliminary data.</text>
</comment>
<evidence type="ECO:0000313" key="2">
    <source>
        <dbReference type="Proteomes" id="UP001202831"/>
    </source>
</evidence>
<gene>
    <name evidence="1" type="ORF">L2725_10835</name>
</gene>
<name>A0ABT0N724_9GAMM</name>
<dbReference type="Proteomes" id="UP001202831">
    <property type="component" value="Unassembled WGS sequence"/>
</dbReference>
<dbReference type="RefSeq" id="WP_249248975.1">
    <property type="nucleotide sequence ID" value="NZ_JAKIKT010000003.1"/>
</dbReference>
<dbReference type="PANTHER" id="PTHR47017:SF1">
    <property type="entry name" value="ACYL-COA"/>
    <property type="match status" value="1"/>
</dbReference>
<evidence type="ECO:0000313" key="1">
    <source>
        <dbReference type="EMBL" id="MCL2914263.1"/>
    </source>
</evidence>
<dbReference type="EMBL" id="JAKIKT010000003">
    <property type="protein sequence ID" value="MCL2914263.1"/>
    <property type="molecule type" value="Genomic_DNA"/>
</dbReference>
<organism evidence="1 2">
    <name type="scientific">Shewanella corallii</name>
    <dbReference type="NCBI Taxonomy" id="560080"/>
    <lineage>
        <taxon>Bacteria</taxon>
        <taxon>Pseudomonadati</taxon>
        <taxon>Pseudomonadota</taxon>
        <taxon>Gammaproteobacteria</taxon>
        <taxon>Alteromonadales</taxon>
        <taxon>Shewanellaceae</taxon>
        <taxon>Shewanella</taxon>
    </lineage>
</organism>
<reference evidence="1 2" key="1">
    <citation type="submission" date="2022-01" db="EMBL/GenBank/DDBJ databases">
        <title>Whole genome-based taxonomy of the Shewanellaceae.</title>
        <authorList>
            <person name="Martin-Rodriguez A.J."/>
        </authorList>
    </citation>
    <scope>NUCLEOTIDE SEQUENCE [LARGE SCALE GENOMIC DNA]</scope>
    <source>
        <strain evidence="1 2">DSM 21332</strain>
    </source>
</reference>
<proteinExistence type="predicted"/>